<feature type="domain" description="SpoVT-AbrB" evidence="2">
    <location>
        <begin position="9"/>
        <end position="54"/>
    </location>
</feature>
<evidence type="ECO:0000313" key="3">
    <source>
        <dbReference type="EMBL" id="HGI87547.1"/>
    </source>
</evidence>
<dbReference type="InterPro" id="IPR028366">
    <property type="entry name" value="PhoU"/>
</dbReference>
<sequence>MAMYRRRVQRIGKSTYIVSLPNSWAREIGLEPKMSVVMEVLPDLSLRIYVPSKQSRSSVAEHNVSVDPSLSEEDVVREVIGGYVAGASTIRIAYKGVRRDVVERAVSIAKEKLMGLELIDEDTANIVLQVVVDPNLSNLNSVMKRMIRLSVSMHEDIVSYLLGSADRSILEAVIARDNLVDKLYLLALRQLITILRDPYEMGKRGLRYYDAIYMTMFIKSVERVGDHGVNVSKSLLLLDTPPTFIVDLYKGAIDVFRSVCESFILIDKDIAIDAVRNLEKLKSLEEDIRRRHREELARKTAVTRILDAISRIVARSVDIAEEVIDIYALKKMDKLKAAESEEEEQLKQI</sequence>
<dbReference type="GO" id="GO:0030643">
    <property type="term" value="P:intracellular phosphate ion homeostasis"/>
    <property type="evidence" value="ECO:0007669"/>
    <property type="project" value="InterPro"/>
</dbReference>
<feature type="domain" description="PhoU" evidence="1">
    <location>
        <begin position="144"/>
        <end position="234"/>
    </location>
</feature>
<dbReference type="Gene3D" id="1.20.58.220">
    <property type="entry name" value="Phosphate transport system protein phou homolog 2, domain 2"/>
    <property type="match status" value="1"/>
</dbReference>
<dbReference type="PANTHER" id="PTHR42930">
    <property type="entry name" value="PHOSPHATE-SPECIFIC TRANSPORT SYSTEM ACCESSORY PROTEIN PHOU"/>
    <property type="match status" value="1"/>
</dbReference>
<accession>A0A7C4FH47</accession>
<comment type="caution">
    <text evidence="3">The sequence shown here is derived from an EMBL/GenBank/DDBJ whole genome shotgun (WGS) entry which is preliminary data.</text>
</comment>
<dbReference type="EMBL" id="DTFF01000038">
    <property type="protein sequence ID" value="HGI87547.1"/>
    <property type="molecule type" value="Genomic_DNA"/>
</dbReference>
<dbReference type="InterPro" id="IPR038078">
    <property type="entry name" value="PhoU-like_sf"/>
</dbReference>
<reference evidence="3" key="1">
    <citation type="journal article" date="2020" name="mSystems">
        <title>Genome- and Community-Level Interaction Insights into Carbon Utilization and Element Cycling Functions of Hydrothermarchaeota in Hydrothermal Sediment.</title>
        <authorList>
            <person name="Zhou Z."/>
            <person name="Liu Y."/>
            <person name="Xu W."/>
            <person name="Pan J."/>
            <person name="Luo Z.H."/>
            <person name="Li M."/>
        </authorList>
    </citation>
    <scope>NUCLEOTIDE SEQUENCE [LARGE SCALE GENOMIC DNA]</scope>
    <source>
        <strain evidence="3">SpSt-732</strain>
    </source>
</reference>
<dbReference type="PANTHER" id="PTHR42930:SF5">
    <property type="entry name" value="PHOSPHATE UPTAKE REGULATOR, PHOU"/>
    <property type="match status" value="1"/>
</dbReference>
<gene>
    <name evidence="3" type="ORF">ENV14_04045</name>
</gene>
<evidence type="ECO:0000259" key="1">
    <source>
        <dbReference type="Pfam" id="PF01895"/>
    </source>
</evidence>
<proteinExistence type="predicted"/>
<protein>
    <submittedName>
        <fullName evidence="3">Phosphate uptake regulator PhoU</fullName>
    </submittedName>
</protein>
<dbReference type="Pfam" id="PF01895">
    <property type="entry name" value="PhoU"/>
    <property type="match status" value="1"/>
</dbReference>
<dbReference type="Pfam" id="PF04014">
    <property type="entry name" value="MazE_antitoxin"/>
    <property type="match status" value="1"/>
</dbReference>
<dbReference type="AlphaFoldDB" id="A0A7C4FH47"/>
<dbReference type="SUPFAM" id="SSF109755">
    <property type="entry name" value="PhoU-like"/>
    <property type="match status" value="1"/>
</dbReference>
<dbReference type="InterPro" id="IPR007159">
    <property type="entry name" value="SpoVT-AbrB_dom"/>
</dbReference>
<organism evidence="3">
    <name type="scientific">Ignisphaera aggregans</name>
    <dbReference type="NCBI Taxonomy" id="334771"/>
    <lineage>
        <taxon>Archaea</taxon>
        <taxon>Thermoproteota</taxon>
        <taxon>Thermoprotei</taxon>
        <taxon>Desulfurococcales</taxon>
        <taxon>Desulfurococcaceae</taxon>
        <taxon>Ignisphaera</taxon>
    </lineage>
</organism>
<evidence type="ECO:0000259" key="2">
    <source>
        <dbReference type="Pfam" id="PF04014"/>
    </source>
</evidence>
<dbReference type="InterPro" id="IPR026022">
    <property type="entry name" value="PhoU_dom"/>
</dbReference>
<dbReference type="GO" id="GO:0045936">
    <property type="term" value="P:negative regulation of phosphate metabolic process"/>
    <property type="evidence" value="ECO:0007669"/>
    <property type="project" value="InterPro"/>
</dbReference>
<name>A0A7C4FH47_9CREN</name>